<dbReference type="AlphaFoldDB" id="A0A0P1ECF9"/>
<evidence type="ECO:0000313" key="4">
    <source>
        <dbReference type="Proteomes" id="UP000050783"/>
    </source>
</evidence>
<proteinExistence type="predicted"/>
<feature type="compositionally biased region" description="Polar residues" evidence="1">
    <location>
        <begin position="70"/>
        <end position="82"/>
    </location>
</feature>
<gene>
    <name evidence="3" type="ORF">RUA4292_00939</name>
</gene>
<keyword evidence="2" id="KW-1133">Transmembrane helix</keyword>
<accession>A0A0P1ECF9</accession>
<keyword evidence="2" id="KW-0812">Transmembrane</keyword>
<feature type="region of interest" description="Disordered" evidence="1">
    <location>
        <begin position="70"/>
        <end position="95"/>
    </location>
</feature>
<evidence type="ECO:0000256" key="2">
    <source>
        <dbReference type="SAM" id="Phobius"/>
    </source>
</evidence>
<reference evidence="3 4" key="1">
    <citation type="submission" date="2015-09" db="EMBL/GenBank/DDBJ databases">
        <authorList>
            <consortium name="Swine Surveillance"/>
        </authorList>
    </citation>
    <scope>NUCLEOTIDE SEQUENCE [LARGE SCALE GENOMIC DNA]</scope>
    <source>
        <strain evidence="3 4">CECT 4292</strain>
    </source>
</reference>
<evidence type="ECO:0000256" key="1">
    <source>
        <dbReference type="SAM" id="MobiDB-lite"/>
    </source>
</evidence>
<sequence length="95" mass="10280">MPFFLEQDKDKTWVERNGELVWGAIGLVFLICFLTMMANGFYLLSGVGVLGALWSGYRLEMFRRSQGINSVPTNVQSDGSQSPGPDLGGFGGGDA</sequence>
<dbReference type="EMBL" id="CYPU01000017">
    <property type="protein sequence ID" value="CUH46773.1"/>
    <property type="molecule type" value="Genomic_DNA"/>
</dbReference>
<keyword evidence="2" id="KW-0472">Membrane</keyword>
<protein>
    <submittedName>
        <fullName evidence="3">Uncharacterized protein</fullName>
    </submittedName>
</protein>
<dbReference type="Proteomes" id="UP000050783">
    <property type="component" value="Unassembled WGS sequence"/>
</dbReference>
<evidence type="ECO:0000313" key="3">
    <source>
        <dbReference type="EMBL" id="CUH46773.1"/>
    </source>
</evidence>
<feature type="compositionally biased region" description="Gly residues" evidence="1">
    <location>
        <begin position="86"/>
        <end position="95"/>
    </location>
</feature>
<name>A0A0P1ECF9_9RHOB</name>
<feature type="transmembrane region" description="Helical" evidence="2">
    <location>
        <begin position="20"/>
        <end position="53"/>
    </location>
</feature>
<organism evidence="3 4">
    <name type="scientific">Ruegeria atlantica</name>
    <dbReference type="NCBI Taxonomy" id="81569"/>
    <lineage>
        <taxon>Bacteria</taxon>
        <taxon>Pseudomonadati</taxon>
        <taxon>Pseudomonadota</taxon>
        <taxon>Alphaproteobacteria</taxon>
        <taxon>Rhodobacterales</taxon>
        <taxon>Roseobacteraceae</taxon>
        <taxon>Ruegeria</taxon>
    </lineage>
</organism>